<organism evidence="1 2">
    <name type="scientific">Crepidotus variabilis</name>
    <dbReference type="NCBI Taxonomy" id="179855"/>
    <lineage>
        <taxon>Eukaryota</taxon>
        <taxon>Fungi</taxon>
        <taxon>Dikarya</taxon>
        <taxon>Basidiomycota</taxon>
        <taxon>Agaricomycotina</taxon>
        <taxon>Agaricomycetes</taxon>
        <taxon>Agaricomycetidae</taxon>
        <taxon>Agaricales</taxon>
        <taxon>Agaricineae</taxon>
        <taxon>Crepidotaceae</taxon>
        <taxon>Crepidotus</taxon>
    </lineage>
</organism>
<dbReference type="AlphaFoldDB" id="A0A9P6ENS2"/>
<evidence type="ECO:0000313" key="1">
    <source>
        <dbReference type="EMBL" id="KAF9532590.1"/>
    </source>
</evidence>
<dbReference type="Gene3D" id="3.80.10.10">
    <property type="entry name" value="Ribonuclease Inhibitor"/>
    <property type="match status" value="1"/>
</dbReference>
<sequence length="384" mass="44388">MGDAGPTSRNLVVDTHHSIYRGQQPIVPPELIRLVLQYLEGDYTTLLQSSLSCKLLHAEAQPIIYSSLNNDDRPPPKLYIDKPSLAKFIRTIKFKEHTGVLEDEAMRKILSRSFAHHMPNLKSLTVDFEREPPKDFLSHGEFQLEELSFECGNYLKDFETTLRYQKQLKKLKSMEWDSRLPAFPLSVCPELHTLEADASVIKIFLPLHNVRILIWRSLHSEFSRPQVIDNLDYLAKGLRGLKCLRYPLAWNLPSLHNLTLHLSSLQYLAIEMHLMPTGHSSLREYSILTDLPQDLTAIPCLRGLVLSSSRLYEQSDITTDFMEGIFQGCPRLEFIDVESHRRKPKLPRARCFTRWIRGFVGESCTRQEGEVYYRRLSDCFQSST</sequence>
<dbReference type="EMBL" id="MU157831">
    <property type="protein sequence ID" value="KAF9532590.1"/>
    <property type="molecule type" value="Genomic_DNA"/>
</dbReference>
<accession>A0A9P6ENS2</accession>
<dbReference type="OrthoDB" id="2950083at2759"/>
<keyword evidence="2" id="KW-1185">Reference proteome</keyword>
<name>A0A9P6ENS2_9AGAR</name>
<protein>
    <submittedName>
        <fullName evidence="1">Uncharacterized protein</fullName>
    </submittedName>
</protein>
<evidence type="ECO:0000313" key="2">
    <source>
        <dbReference type="Proteomes" id="UP000807306"/>
    </source>
</evidence>
<reference evidence="1" key="1">
    <citation type="submission" date="2020-11" db="EMBL/GenBank/DDBJ databases">
        <authorList>
            <consortium name="DOE Joint Genome Institute"/>
            <person name="Ahrendt S."/>
            <person name="Riley R."/>
            <person name="Andreopoulos W."/>
            <person name="Labutti K."/>
            <person name="Pangilinan J."/>
            <person name="Ruiz-Duenas F.J."/>
            <person name="Barrasa J.M."/>
            <person name="Sanchez-Garcia M."/>
            <person name="Camarero S."/>
            <person name="Miyauchi S."/>
            <person name="Serrano A."/>
            <person name="Linde D."/>
            <person name="Babiker R."/>
            <person name="Drula E."/>
            <person name="Ayuso-Fernandez I."/>
            <person name="Pacheco R."/>
            <person name="Padilla G."/>
            <person name="Ferreira P."/>
            <person name="Barriuso J."/>
            <person name="Kellner H."/>
            <person name="Castanera R."/>
            <person name="Alfaro M."/>
            <person name="Ramirez L."/>
            <person name="Pisabarro A.G."/>
            <person name="Kuo A."/>
            <person name="Tritt A."/>
            <person name="Lipzen A."/>
            <person name="He G."/>
            <person name="Yan M."/>
            <person name="Ng V."/>
            <person name="Cullen D."/>
            <person name="Martin F."/>
            <person name="Rosso M.-N."/>
            <person name="Henrissat B."/>
            <person name="Hibbett D."/>
            <person name="Martinez A.T."/>
            <person name="Grigoriev I.V."/>
        </authorList>
    </citation>
    <scope>NUCLEOTIDE SEQUENCE</scope>
    <source>
        <strain evidence="1">CBS 506.95</strain>
    </source>
</reference>
<dbReference type="InterPro" id="IPR032675">
    <property type="entry name" value="LRR_dom_sf"/>
</dbReference>
<gene>
    <name evidence="1" type="ORF">CPB83DRAFT_847025</name>
</gene>
<dbReference type="Proteomes" id="UP000807306">
    <property type="component" value="Unassembled WGS sequence"/>
</dbReference>
<proteinExistence type="predicted"/>
<dbReference type="SUPFAM" id="SSF52047">
    <property type="entry name" value="RNI-like"/>
    <property type="match status" value="1"/>
</dbReference>
<comment type="caution">
    <text evidence="1">The sequence shown here is derived from an EMBL/GenBank/DDBJ whole genome shotgun (WGS) entry which is preliminary data.</text>
</comment>